<feature type="region of interest" description="Disordered" evidence="1">
    <location>
        <begin position="382"/>
        <end position="401"/>
    </location>
</feature>
<dbReference type="EMBL" id="LR796928">
    <property type="protein sequence ID" value="CAB4175940.1"/>
    <property type="molecule type" value="Genomic_DNA"/>
</dbReference>
<feature type="compositionally biased region" description="Gly residues" evidence="1">
    <location>
        <begin position="384"/>
        <end position="401"/>
    </location>
</feature>
<reference evidence="3" key="1">
    <citation type="submission" date="2020-05" db="EMBL/GenBank/DDBJ databases">
        <authorList>
            <person name="Chiriac C."/>
            <person name="Salcher M."/>
            <person name="Ghai R."/>
            <person name="Kavagutti S V."/>
        </authorList>
    </citation>
    <scope>NUCLEOTIDE SEQUENCE</scope>
</reference>
<sequence>MASDSRTLKLAILGEVKGLSDSLKTSSTEVESFGDKVENFGRKAGLAFAAATAAAALYAGKLLKEGVESAIADEKAQASLAKTLENVTGATKNQIGSVEDYILKTSLATGVTDDQLRPSLDRLVRSTKDVKEAQDLQALALDISAGSGKSLAAVSEALAKATDGNTGALGRLGVGLDKSEIKTMSMNEITKKLSETFGGQASQKAETFQGKMDRLKVALDEAKESVGTALLPVLERLVGFITDSILPKINAFVAGLTGNKGARDALDNTGQAAYDLGKAFSDMAVSVGHLFKVFNADENTGSSSGLAKVIGWAENVIKVFDKLIQGLAYTMGLIKVISNPKNWLLNADETVALANQYAGIATKSAPGTTVNRSSTPMNITFPTGGTGSGGGGTSGGGTSGGGSSISNAIGSAVANALPKNIQYQPLPQLSASEALFSSLTGTSGDFPGTKVSPFLAQSPNISITVNGAVDATSTARQIAGILNTEATVSGAFLELGQSRLLK</sequence>
<accession>A0A6J5T5G1</accession>
<dbReference type="EMBL" id="LR797522">
    <property type="protein sequence ID" value="CAB4222456.1"/>
    <property type="molecule type" value="Genomic_DNA"/>
</dbReference>
<evidence type="ECO:0000313" key="2">
    <source>
        <dbReference type="EMBL" id="CAB4175940.1"/>
    </source>
</evidence>
<protein>
    <submittedName>
        <fullName evidence="3">Uncharacterized protein</fullName>
    </submittedName>
</protein>
<evidence type="ECO:0000313" key="3">
    <source>
        <dbReference type="EMBL" id="CAB4222456.1"/>
    </source>
</evidence>
<gene>
    <name evidence="3" type="ORF">UFOVP1652_7</name>
    <name evidence="2" type="ORF">UFOVP981_21</name>
</gene>
<proteinExistence type="predicted"/>
<organism evidence="3">
    <name type="scientific">uncultured Caudovirales phage</name>
    <dbReference type="NCBI Taxonomy" id="2100421"/>
    <lineage>
        <taxon>Viruses</taxon>
        <taxon>Duplodnaviria</taxon>
        <taxon>Heunggongvirae</taxon>
        <taxon>Uroviricota</taxon>
        <taxon>Caudoviricetes</taxon>
        <taxon>Peduoviridae</taxon>
        <taxon>Maltschvirus</taxon>
        <taxon>Maltschvirus maltsch</taxon>
    </lineage>
</organism>
<name>A0A6J5T5G1_9CAUD</name>
<evidence type="ECO:0000256" key="1">
    <source>
        <dbReference type="SAM" id="MobiDB-lite"/>
    </source>
</evidence>